<comment type="caution">
    <text evidence="3">The sequence shown here is derived from an EMBL/GenBank/DDBJ whole genome shotgun (WGS) entry which is preliminary data.</text>
</comment>
<evidence type="ECO:0000256" key="2">
    <source>
        <dbReference type="SAM" id="SignalP"/>
    </source>
</evidence>
<dbReference type="RefSeq" id="WP_135497642.1">
    <property type="nucleotide sequence ID" value="NZ_SRLD01000017.1"/>
</dbReference>
<name>A0A4Z0PNV8_9BACT</name>
<keyword evidence="1" id="KW-0472">Membrane</keyword>
<accession>A0A4Z0PNV8</accession>
<dbReference type="EMBL" id="SRLD01000017">
    <property type="protein sequence ID" value="TGE16259.1"/>
    <property type="molecule type" value="Genomic_DNA"/>
</dbReference>
<keyword evidence="1" id="KW-0812">Transmembrane</keyword>
<keyword evidence="1" id="KW-1133">Transmembrane helix</keyword>
<evidence type="ECO:0000256" key="1">
    <source>
        <dbReference type="SAM" id="Phobius"/>
    </source>
</evidence>
<proteinExistence type="predicted"/>
<keyword evidence="2" id="KW-0732">Signal</keyword>
<dbReference type="Proteomes" id="UP000297739">
    <property type="component" value="Unassembled WGS sequence"/>
</dbReference>
<sequence length="81" mass="9142">MRKTVETGLFALFLSVLLSLAPLATQAQCTMCKTQVESARTEKDSYDTSGLNKGIVYLMTIPYLLIGTVGYFWYRNSHKKK</sequence>
<feature type="transmembrane region" description="Helical" evidence="1">
    <location>
        <begin position="54"/>
        <end position="74"/>
    </location>
</feature>
<evidence type="ECO:0000313" key="4">
    <source>
        <dbReference type="Proteomes" id="UP000297739"/>
    </source>
</evidence>
<evidence type="ECO:0000313" key="3">
    <source>
        <dbReference type="EMBL" id="TGE16259.1"/>
    </source>
</evidence>
<feature type="chain" id="PRO_5021404877" evidence="2">
    <location>
        <begin position="28"/>
        <end position="81"/>
    </location>
</feature>
<protein>
    <submittedName>
        <fullName evidence="3">Uncharacterized protein</fullName>
    </submittedName>
</protein>
<reference evidence="3 4" key="1">
    <citation type="submission" date="2019-04" db="EMBL/GenBank/DDBJ databases">
        <authorList>
            <person name="Feng G."/>
            <person name="Zhang J."/>
            <person name="Zhu H."/>
        </authorList>
    </citation>
    <scope>NUCLEOTIDE SEQUENCE [LARGE SCALE GENOMIC DNA]</scope>
    <source>
        <strain evidence="3 4">JCM 17223</strain>
    </source>
</reference>
<organism evidence="3 4">
    <name type="scientific">Hymenobacter elongatus</name>
    <dbReference type="NCBI Taxonomy" id="877208"/>
    <lineage>
        <taxon>Bacteria</taxon>
        <taxon>Pseudomonadati</taxon>
        <taxon>Bacteroidota</taxon>
        <taxon>Cytophagia</taxon>
        <taxon>Cytophagales</taxon>
        <taxon>Hymenobacteraceae</taxon>
        <taxon>Hymenobacter</taxon>
    </lineage>
</organism>
<dbReference type="OrthoDB" id="678747at2"/>
<gene>
    <name evidence="3" type="ORF">E5J99_10275</name>
</gene>
<dbReference type="AlphaFoldDB" id="A0A4Z0PNV8"/>
<keyword evidence="4" id="KW-1185">Reference proteome</keyword>
<feature type="signal peptide" evidence="2">
    <location>
        <begin position="1"/>
        <end position="27"/>
    </location>
</feature>